<dbReference type="InterPro" id="IPR008386">
    <property type="entry name" value="ATP_synth_F0_esu_mt"/>
</dbReference>
<evidence type="ECO:0000256" key="6">
    <source>
        <dbReference type="ARBA" id="ARBA00022792"/>
    </source>
</evidence>
<keyword evidence="10" id="KW-0472">Membrane</keyword>
<evidence type="ECO:0000256" key="7">
    <source>
        <dbReference type="ARBA" id="ARBA00022990"/>
    </source>
</evidence>
<keyword evidence="5 15" id="KW-0375">Hydrogen ion transport</keyword>
<gene>
    <name evidence="16" type="ORF">HGRIS_008507</name>
</gene>
<evidence type="ECO:0000256" key="8">
    <source>
        <dbReference type="ARBA" id="ARBA00023065"/>
    </source>
</evidence>
<evidence type="ECO:0000256" key="12">
    <source>
        <dbReference type="ARBA" id="ARBA00057306"/>
    </source>
</evidence>
<evidence type="ECO:0000313" key="17">
    <source>
        <dbReference type="Proteomes" id="UP001556367"/>
    </source>
</evidence>
<keyword evidence="11 15" id="KW-0066">ATP synthesis</keyword>
<dbReference type="PANTHER" id="PTHR12427">
    <property type="entry name" value="ATP SYNTHASE E CHAIN, MITOCHONDRIAL"/>
    <property type="match status" value="1"/>
</dbReference>
<reference evidence="17" key="1">
    <citation type="submission" date="2024-06" db="EMBL/GenBank/DDBJ databases">
        <title>Multi-omics analyses provide insights into the biosynthesis of the anticancer antibiotic pleurotin in Hohenbuehelia grisea.</title>
        <authorList>
            <person name="Weaver J.A."/>
            <person name="Alberti F."/>
        </authorList>
    </citation>
    <scope>NUCLEOTIDE SEQUENCE [LARGE SCALE GENOMIC DNA]</scope>
    <source>
        <strain evidence="17">T-177</strain>
    </source>
</reference>
<dbReference type="EMBL" id="JASNQZ010000011">
    <property type="protein sequence ID" value="KAL0951846.1"/>
    <property type="molecule type" value="Genomic_DNA"/>
</dbReference>
<keyword evidence="7" id="KW-0007">Acetylation</keyword>
<keyword evidence="4 15" id="KW-0138">CF(0)</keyword>
<comment type="function">
    <text evidence="12 15">Subunit e, of the mitochondrial membrane ATP synthase complex (F(1)F(0) ATP synthase or Complex V) that produces ATP from ADP in the presence of a proton gradient across the membrane which is generated by electron transport complexes of the respiratory chain. ATP synthase complex consist of a soluble F(1) head domain - the catalytic core - and a membrane F(1) domain - the membrane proton channel. These two domains are linked by a central stalk rotating inside the F(1) region and a stationary peripheral stalk. During catalysis, ATP synthesis in the catalytic domain of F(1) is coupled via a rotary mechanism of the central stalk subunits to proton translocation. In vivo, can only synthesize ATP although its ATP hydrolase activity can be activated artificially in vitro. Part of the complex F(0) domain.</text>
</comment>
<evidence type="ECO:0000256" key="4">
    <source>
        <dbReference type="ARBA" id="ARBA00022547"/>
    </source>
</evidence>
<comment type="subunit">
    <text evidence="13">Component of the ATP synthase complex composed at least of ATP5F1A/subunit alpha, ATP5F1B/subunit beta, ATP5MC1/subunit c (homooctomer), MT-ATP6/subunit a, MT-ATP8/subunit 8, ATP5ME/subunit e, ATP5MF/subunit f, ATP5MG/subunit g, ATP5MK/subunit k, ATP5MJ/subunit j, ATP5F1C/subunit gamma, ATP5F1D/subunit delta, ATP5F1E/subunit epsilon, ATP5PF/subunit F6, ATP5PB/subunit b, ATP5PD/subunit d, ATP5PO/subunit OSCP. ATP synthase complex consists of a soluble F(1) head domain (subunits alpha(3) and beta(3)) - the catalytic core - and a membrane F(0) domain - the membrane proton channel (subunits c, a, 8, e, f, g, k and j). These two domains are linked by a central stalk (subunits gamma, delta, and epsilon) rotating inside the F1 region and a stationary peripheral stalk (subunits F6, b, d, and OSCP).</text>
</comment>
<dbReference type="Proteomes" id="UP001556367">
    <property type="component" value="Unassembled WGS sequence"/>
</dbReference>
<evidence type="ECO:0000256" key="3">
    <source>
        <dbReference type="ARBA" id="ARBA00022448"/>
    </source>
</evidence>
<evidence type="ECO:0000313" key="16">
    <source>
        <dbReference type="EMBL" id="KAL0951846.1"/>
    </source>
</evidence>
<sequence length="90" mass="10334">MVSATVNVARYTALFSGVVYGWYHRRQLQADHEVQKQNHAVHERKKLISEAKDAWKKKLEAPKDSGVVTDPEDPRFDLEKLVAKWEAESA</sequence>
<evidence type="ECO:0000256" key="15">
    <source>
        <dbReference type="RuleBase" id="RU367005"/>
    </source>
</evidence>
<accession>A0ABR3J8G9</accession>
<proteinExistence type="inferred from homology"/>
<keyword evidence="3 15" id="KW-0813">Transport</keyword>
<organism evidence="16 17">
    <name type="scientific">Hohenbuehelia grisea</name>
    <dbReference type="NCBI Taxonomy" id="104357"/>
    <lineage>
        <taxon>Eukaryota</taxon>
        <taxon>Fungi</taxon>
        <taxon>Dikarya</taxon>
        <taxon>Basidiomycota</taxon>
        <taxon>Agaricomycotina</taxon>
        <taxon>Agaricomycetes</taxon>
        <taxon>Agaricomycetidae</taxon>
        <taxon>Agaricales</taxon>
        <taxon>Pleurotineae</taxon>
        <taxon>Pleurotaceae</taxon>
        <taxon>Hohenbuehelia</taxon>
    </lineage>
</organism>
<evidence type="ECO:0000256" key="1">
    <source>
        <dbReference type="ARBA" id="ARBA00004273"/>
    </source>
</evidence>
<evidence type="ECO:0000256" key="9">
    <source>
        <dbReference type="ARBA" id="ARBA00023128"/>
    </source>
</evidence>
<protein>
    <recommendedName>
        <fullName evidence="14 15">ATP synthase F(0) complex subunit e, mitochondrial</fullName>
    </recommendedName>
</protein>
<keyword evidence="17" id="KW-1185">Reference proteome</keyword>
<evidence type="ECO:0000256" key="2">
    <source>
        <dbReference type="ARBA" id="ARBA00007333"/>
    </source>
</evidence>
<comment type="similarity">
    <text evidence="2 15">Belongs to the ATPase e subunit family.</text>
</comment>
<keyword evidence="8 15" id="KW-0406">Ion transport</keyword>
<evidence type="ECO:0000256" key="13">
    <source>
        <dbReference type="ARBA" id="ARBA00064647"/>
    </source>
</evidence>
<dbReference type="Pfam" id="PF05680">
    <property type="entry name" value="ATP-synt_E"/>
    <property type="match status" value="1"/>
</dbReference>
<keyword evidence="9 15" id="KW-0496">Mitochondrion</keyword>
<evidence type="ECO:0000256" key="5">
    <source>
        <dbReference type="ARBA" id="ARBA00022781"/>
    </source>
</evidence>
<evidence type="ECO:0000256" key="14">
    <source>
        <dbReference type="ARBA" id="ARBA00074682"/>
    </source>
</evidence>
<comment type="subcellular location">
    <subcellularLocation>
        <location evidence="1 15">Mitochondrion inner membrane</location>
    </subcellularLocation>
</comment>
<comment type="subunit">
    <text evidence="15">F-type ATPases have 2 components, CF(1) - the catalytic core - and CF(0) - the membrane proton channel. CF(1) and CF(0) have multiple subunits.</text>
</comment>
<comment type="caution">
    <text evidence="16">The sequence shown here is derived from an EMBL/GenBank/DDBJ whole genome shotgun (WGS) entry which is preliminary data.</text>
</comment>
<dbReference type="PANTHER" id="PTHR12427:SF1">
    <property type="entry name" value="ATP SYNTHASE SUBUNIT E, MITOCHONDRIAL"/>
    <property type="match status" value="1"/>
</dbReference>
<keyword evidence="6 15" id="KW-0999">Mitochondrion inner membrane</keyword>
<evidence type="ECO:0000256" key="10">
    <source>
        <dbReference type="ARBA" id="ARBA00023136"/>
    </source>
</evidence>
<name>A0ABR3J8G9_9AGAR</name>
<evidence type="ECO:0000256" key="11">
    <source>
        <dbReference type="ARBA" id="ARBA00023310"/>
    </source>
</evidence>